<dbReference type="EMBL" id="CM029048">
    <property type="protein sequence ID" value="KAG2578907.1"/>
    <property type="molecule type" value="Genomic_DNA"/>
</dbReference>
<dbReference type="AlphaFoldDB" id="A0A8T0QZX5"/>
<evidence type="ECO:0000313" key="3">
    <source>
        <dbReference type="Proteomes" id="UP000823388"/>
    </source>
</evidence>
<gene>
    <name evidence="2" type="ORF">PVAP13_6NG140300</name>
</gene>
<proteinExistence type="predicted"/>
<evidence type="ECO:0000256" key="1">
    <source>
        <dbReference type="SAM" id="MobiDB-lite"/>
    </source>
</evidence>
<protein>
    <submittedName>
        <fullName evidence="2">Uncharacterized protein</fullName>
    </submittedName>
</protein>
<feature type="compositionally biased region" description="Low complexity" evidence="1">
    <location>
        <begin position="92"/>
        <end position="111"/>
    </location>
</feature>
<dbReference type="Proteomes" id="UP000823388">
    <property type="component" value="Chromosome 6N"/>
</dbReference>
<sequence length="177" mass="19349">MPSTCLEPNKIRLPSAASTKRERRRRLLRRLRGRVLRWNRQLRATAAGAEASRRRPQGSDARAGACAAPSLELPLPLPPSRARVCRLRAGSSLSAVGSASKRRPSFPTTTPVLPPSPPSRPRTDATPVLPAGHPVSDRPPKSEANARPQEQEAAGGRCCALQFVAKRLRYTRYNSHL</sequence>
<keyword evidence="3" id="KW-1185">Reference proteome</keyword>
<organism evidence="2 3">
    <name type="scientific">Panicum virgatum</name>
    <name type="common">Blackwell switchgrass</name>
    <dbReference type="NCBI Taxonomy" id="38727"/>
    <lineage>
        <taxon>Eukaryota</taxon>
        <taxon>Viridiplantae</taxon>
        <taxon>Streptophyta</taxon>
        <taxon>Embryophyta</taxon>
        <taxon>Tracheophyta</taxon>
        <taxon>Spermatophyta</taxon>
        <taxon>Magnoliopsida</taxon>
        <taxon>Liliopsida</taxon>
        <taxon>Poales</taxon>
        <taxon>Poaceae</taxon>
        <taxon>PACMAD clade</taxon>
        <taxon>Panicoideae</taxon>
        <taxon>Panicodae</taxon>
        <taxon>Paniceae</taxon>
        <taxon>Panicinae</taxon>
        <taxon>Panicum</taxon>
        <taxon>Panicum sect. Hiantes</taxon>
    </lineage>
</organism>
<feature type="region of interest" description="Disordered" evidence="1">
    <location>
        <begin position="1"/>
        <end position="23"/>
    </location>
</feature>
<feature type="region of interest" description="Disordered" evidence="1">
    <location>
        <begin position="92"/>
        <end position="155"/>
    </location>
</feature>
<name>A0A8T0QZX5_PANVG</name>
<accession>A0A8T0QZX5</accession>
<evidence type="ECO:0000313" key="2">
    <source>
        <dbReference type="EMBL" id="KAG2578907.1"/>
    </source>
</evidence>
<comment type="caution">
    <text evidence="2">The sequence shown here is derived from an EMBL/GenBank/DDBJ whole genome shotgun (WGS) entry which is preliminary data.</text>
</comment>
<reference evidence="2" key="1">
    <citation type="submission" date="2020-05" db="EMBL/GenBank/DDBJ databases">
        <title>WGS assembly of Panicum virgatum.</title>
        <authorList>
            <person name="Lovell J.T."/>
            <person name="Jenkins J."/>
            <person name="Shu S."/>
            <person name="Juenger T.E."/>
            <person name="Schmutz J."/>
        </authorList>
    </citation>
    <scope>NUCLEOTIDE SEQUENCE</scope>
    <source>
        <strain evidence="2">AP13</strain>
    </source>
</reference>
<feature type="region of interest" description="Disordered" evidence="1">
    <location>
        <begin position="45"/>
        <end position="65"/>
    </location>
</feature>